<feature type="coiled-coil region" evidence="12">
    <location>
        <begin position="755"/>
        <end position="831"/>
    </location>
</feature>
<dbReference type="SMART" id="SM00129">
    <property type="entry name" value="KISc"/>
    <property type="match status" value="1"/>
</dbReference>
<dbReference type="Gene3D" id="3.40.850.10">
    <property type="entry name" value="Kinesin motor domain"/>
    <property type="match status" value="1"/>
</dbReference>
<dbReference type="GO" id="GO:0005524">
    <property type="term" value="F:ATP binding"/>
    <property type="evidence" value="ECO:0007669"/>
    <property type="project" value="UniProtKB-UniRule"/>
</dbReference>
<evidence type="ECO:0000313" key="16">
    <source>
        <dbReference type="Proteomes" id="UP000751190"/>
    </source>
</evidence>
<reference evidence="15" key="1">
    <citation type="submission" date="2021-05" db="EMBL/GenBank/DDBJ databases">
        <title>The genome of the haptophyte Pavlova lutheri (Diacronema luteri, Pavlovales) - a model for lipid biosynthesis in eukaryotic algae.</title>
        <authorList>
            <person name="Hulatt C.J."/>
            <person name="Posewitz M.C."/>
        </authorList>
    </citation>
    <scope>NUCLEOTIDE SEQUENCE</scope>
    <source>
        <strain evidence="15">NIVA-4/92</strain>
    </source>
</reference>
<comment type="similarity">
    <text evidence="10">Belongs to the TRAFAC class myosin-kinesin ATPase superfamily. Kinesin family. KIN-5/BimC subfamily.</text>
</comment>
<dbReference type="GO" id="GO:0003777">
    <property type="term" value="F:microtubule motor activity"/>
    <property type="evidence" value="ECO:0007669"/>
    <property type="project" value="InterPro"/>
</dbReference>
<evidence type="ECO:0000256" key="11">
    <source>
        <dbReference type="PROSITE-ProRule" id="PRU00283"/>
    </source>
</evidence>
<evidence type="ECO:0000313" key="15">
    <source>
        <dbReference type="EMBL" id="KAG8467509.1"/>
    </source>
</evidence>
<keyword evidence="3" id="KW-0493">Microtubule</keyword>
<evidence type="ECO:0000256" key="4">
    <source>
        <dbReference type="ARBA" id="ARBA00022741"/>
    </source>
</evidence>
<protein>
    <recommendedName>
        <fullName evidence="14">Kinesin motor domain-containing protein</fullName>
    </recommendedName>
</protein>
<dbReference type="PROSITE" id="PS50067">
    <property type="entry name" value="KINESIN_MOTOR_2"/>
    <property type="match status" value="1"/>
</dbReference>
<proteinExistence type="inferred from homology"/>
<dbReference type="GO" id="GO:0005874">
    <property type="term" value="C:microtubule"/>
    <property type="evidence" value="ECO:0007669"/>
    <property type="project" value="UniProtKB-KW"/>
</dbReference>
<evidence type="ECO:0000256" key="3">
    <source>
        <dbReference type="ARBA" id="ARBA00022701"/>
    </source>
</evidence>
<feature type="coiled-coil region" evidence="12">
    <location>
        <begin position="553"/>
        <end position="580"/>
    </location>
</feature>
<dbReference type="InterPro" id="IPR036961">
    <property type="entry name" value="Kinesin_motor_dom_sf"/>
</dbReference>
<dbReference type="GO" id="GO:0007018">
    <property type="term" value="P:microtubule-based movement"/>
    <property type="evidence" value="ECO:0007669"/>
    <property type="project" value="InterPro"/>
</dbReference>
<gene>
    <name evidence="15" type="ORF">KFE25_000825</name>
</gene>
<keyword evidence="16" id="KW-1185">Reference proteome</keyword>
<dbReference type="InterPro" id="IPR027417">
    <property type="entry name" value="P-loop_NTPase"/>
</dbReference>
<evidence type="ECO:0000259" key="14">
    <source>
        <dbReference type="PROSITE" id="PS50067"/>
    </source>
</evidence>
<comment type="caution">
    <text evidence="15">The sequence shown here is derived from an EMBL/GenBank/DDBJ whole genome shotgun (WGS) entry which is preliminary data.</text>
</comment>
<evidence type="ECO:0000256" key="1">
    <source>
        <dbReference type="ARBA" id="ARBA00004245"/>
    </source>
</evidence>
<organism evidence="15 16">
    <name type="scientific">Diacronema lutheri</name>
    <name type="common">Unicellular marine alga</name>
    <name type="synonym">Monochrysis lutheri</name>
    <dbReference type="NCBI Taxonomy" id="2081491"/>
    <lineage>
        <taxon>Eukaryota</taxon>
        <taxon>Haptista</taxon>
        <taxon>Haptophyta</taxon>
        <taxon>Pavlovophyceae</taxon>
        <taxon>Pavlovales</taxon>
        <taxon>Pavlovaceae</taxon>
        <taxon>Diacronema</taxon>
    </lineage>
</organism>
<dbReference type="PRINTS" id="PR00380">
    <property type="entry name" value="KINESINHEAVY"/>
</dbReference>
<feature type="coiled-coil region" evidence="12">
    <location>
        <begin position="1121"/>
        <end position="1256"/>
    </location>
</feature>
<dbReference type="InterPro" id="IPR001752">
    <property type="entry name" value="Kinesin_motor_dom"/>
</dbReference>
<dbReference type="GO" id="GO:0008017">
    <property type="term" value="F:microtubule binding"/>
    <property type="evidence" value="ECO:0007669"/>
    <property type="project" value="InterPro"/>
</dbReference>
<feature type="compositionally biased region" description="Low complexity" evidence="13">
    <location>
        <begin position="612"/>
        <end position="624"/>
    </location>
</feature>
<keyword evidence="8" id="KW-0206">Cytoskeleton</keyword>
<feature type="domain" description="Kinesin motor" evidence="14">
    <location>
        <begin position="7"/>
        <end position="361"/>
    </location>
</feature>
<feature type="coiled-coil region" evidence="12">
    <location>
        <begin position="912"/>
        <end position="939"/>
    </location>
</feature>
<evidence type="ECO:0000256" key="6">
    <source>
        <dbReference type="ARBA" id="ARBA00023054"/>
    </source>
</evidence>
<dbReference type="GO" id="GO:0007010">
    <property type="term" value="P:cytoskeleton organization"/>
    <property type="evidence" value="ECO:0007669"/>
    <property type="project" value="UniProtKB-ARBA"/>
</dbReference>
<dbReference type="InterPro" id="IPR044986">
    <property type="entry name" value="KIF15/KIN-12"/>
</dbReference>
<dbReference type="SUPFAM" id="SSF52540">
    <property type="entry name" value="P-loop containing nucleoside triphosphate hydrolases"/>
    <property type="match status" value="1"/>
</dbReference>
<keyword evidence="7 11" id="KW-0505">Motor protein</keyword>
<evidence type="ECO:0000256" key="2">
    <source>
        <dbReference type="ARBA" id="ARBA00022490"/>
    </source>
</evidence>
<dbReference type="PROSITE" id="PS00411">
    <property type="entry name" value="KINESIN_MOTOR_1"/>
    <property type="match status" value="1"/>
</dbReference>
<evidence type="ECO:0000256" key="7">
    <source>
        <dbReference type="ARBA" id="ARBA00023175"/>
    </source>
</evidence>
<keyword evidence="5 11" id="KW-0067">ATP-binding</keyword>
<name>A0A8J5XVV7_DIALT</name>
<dbReference type="OrthoDB" id="3176171at2759"/>
<evidence type="ECO:0000256" key="12">
    <source>
        <dbReference type="SAM" id="Coils"/>
    </source>
</evidence>
<keyword evidence="2" id="KW-0963">Cytoplasm</keyword>
<evidence type="ECO:0000256" key="8">
    <source>
        <dbReference type="ARBA" id="ARBA00023212"/>
    </source>
</evidence>
<dbReference type="PANTHER" id="PTHR37739:SF8">
    <property type="entry name" value="KINESIN-LIKE PROTEIN KIN-12D"/>
    <property type="match status" value="1"/>
</dbReference>
<accession>A0A8J5XVV7</accession>
<feature type="region of interest" description="Disordered" evidence="13">
    <location>
        <begin position="602"/>
        <end position="627"/>
    </location>
</feature>
<dbReference type="PANTHER" id="PTHR37739">
    <property type="entry name" value="KINESIN-LIKE PROTEIN KIN-12D"/>
    <property type="match status" value="1"/>
</dbReference>
<dbReference type="Pfam" id="PF00225">
    <property type="entry name" value="Kinesin"/>
    <property type="match status" value="1"/>
</dbReference>
<dbReference type="FunFam" id="3.40.850.10:FF:000019">
    <property type="entry name" value="Kinesin-like protein KIN-5D"/>
    <property type="match status" value="1"/>
</dbReference>
<evidence type="ECO:0000256" key="5">
    <source>
        <dbReference type="ARBA" id="ARBA00022840"/>
    </source>
</evidence>
<evidence type="ECO:0000256" key="10">
    <source>
        <dbReference type="ARBA" id="ARBA00034704"/>
    </source>
</evidence>
<sequence length="1498" mass="154618">MESAGDRVQVYCRVRPHVDQGDALQRRCVSVSREHAQIVLHSASDDKAFTFDHAGDEHTSQEDVFRAVGMPITEACMAGYNTTIFAYGQTGAGKTYTILGPDTPAHAEGADGVPADDAGCAMHEQAGLTPRVLAYIFAQIARIERTSEGGASFLCKCSYLEIYNENLTDLLVVDPSASPLPPRLRENLHRGIYVESLETVDVRTPAEALAVLAVGATHRRVAATSMNKESSRSHAVFTLTIESQTIAPSGLKSTRSSQFNLVDLAGSERQRDTGATGQRLTEACNINKSLSALGNVIMALVTSASGRARHVPYRDSKLTLLLKDSLGGNARTAIIANISPLARMFAETLSTLKFAQRAKMIRNNAVVNEESTGGLVALQSEIRRLREALAISTAAEHAPGQDDALARAALRAGADGSWQKLERDVALRDSLERERAAVAKLGSADAQLAKVAELAARHAGRQRALCLLVRLREAQLCAAGSKLAPAAASASVAAQARALDGAGARELDGEGGGDVPAEAVLAALQHAYDHHPDVVRLALEREELAAALAAVTADEAEAMMAKLRRDVDGLRGELLRQVRESIALREHVAHLELAAADGASSRGDAREIAAVSGGSTPHSPSHTPASCDRTAETRALRAALAASESALVEMRAAHERAARDMATEHERDVGALMAELAVAQAGAAEAEGKATRAEARRARTQAEMEAIVDEYEQLAASVAAADARGAAAVATTAAEPGAPAAFGSPTGASARAAALIAAEHELAEARAALADAEVARAELEASRATAEDSAAEARDRAIAAEATASNAARAAEAADAAAREAKLALNAARSESAGLEGALARALADNDKLHFDHSLLVDNNDELLETAEFSAKQVAELGAQLAQLTSAAELSAAQVAALGAQLEDARACAGQLDAADVALRAARDDADAARAELASAVAAAAAREAEARAADEAAAADRAWAERDRERLQVRVGVLEGELSAATQALGQAAAAREAAEVETRAAADAAQAAAADASEHCHALAVLRDARDALEAEHARALAAADETLASARAEWEGADTAARSAAAAAAARAQASLEQRGAELESVRAAAAEANARARAAADALAVAHAEAVAAGEARAAELARARSAASESELQLSSARAEAARNRDAAEAAAVELASARHALDAATRELAAERAALASARDALATAEAVAAAAEGAAGEAAAEASEVDALRAAIREAADERRSWLAELGALRARAAEAEAACADARERARLADDASARAAEQYSAAKAELARLVGHQNPRQKIQLHVKIKEENNALALRNRELVDHVRRLERLLAARDAPAGAAGKKATAAGGNALDADKENAGAPGTGALMLPMLPRSIADHEATDAATDALRAELAEARASGEALKASLYRVAAFAALCAPGASTPSAAAPTAKAGAPELSDCEEDADAAVAADSDAERVLAALAHLHAANGQLGKKVEDAEHMQRMLAEEGKLRHLDALATPRRASSAMGDGLK</sequence>
<feature type="coiled-coil region" evidence="12">
    <location>
        <begin position="683"/>
        <end position="717"/>
    </location>
</feature>
<keyword evidence="6 12" id="KW-0175">Coiled coil</keyword>
<evidence type="ECO:0000256" key="13">
    <source>
        <dbReference type="SAM" id="MobiDB-lite"/>
    </source>
</evidence>
<dbReference type="EMBL" id="JAGTXO010000006">
    <property type="protein sequence ID" value="KAG8467509.1"/>
    <property type="molecule type" value="Genomic_DNA"/>
</dbReference>
<dbReference type="OMA" id="DCMSETH"/>
<comment type="similarity">
    <text evidence="9">Belongs to the TRAFAC class myosin-kinesin ATPase superfamily. Kinesin family. KIN-12 subfamily.</text>
</comment>
<feature type="binding site" evidence="11">
    <location>
        <begin position="88"/>
        <end position="95"/>
    </location>
    <ligand>
        <name>ATP</name>
        <dbReference type="ChEBI" id="CHEBI:30616"/>
    </ligand>
</feature>
<comment type="subcellular location">
    <subcellularLocation>
        <location evidence="1">Cytoplasm</location>
        <location evidence="1">Cytoskeleton</location>
    </subcellularLocation>
</comment>
<keyword evidence="4 11" id="KW-0547">Nucleotide-binding</keyword>
<dbReference type="Proteomes" id="UP000751190">
    <property type="component" value="Unassembled WGS sequence"/>
</dbReference>
<evidence type="ECO:0000256" key="9">
    <source>
        <dbReference type="ARBA" id="ARBA00034488"/>
    </source>
</evidence>
<dbReference type="InterPro" id="IPR019821">
    <property type="entry name" value="Kinesin_motor_CS"/>
</dbReference>